<sequence>MTSSSYISARAGALRILAAALVLAVALVAAGSAWRAHAAGDELQHSREQLRNRAGTIVADVFSVDSSRWQQDRARARELVARQFLDSYGAQLTRPPEPGTISVVWRPEIVSVVDADAVEGQALMRVAVTVRSGVRAGSEPDAATVRRSVLARFVRADDSWMLAAADVIG</sequence>
<reference evidence="2" key="1">
    <citation type="submission" date="2023-10" db="EMBL/GenBank/DDBJ databases">
        <title>Development of a sustainable strategy for remediation of hydrocarbon-contaminated territories based on the waste exchange concept.</title>
        <authorList>
            <person name="Krivoruchko A."/>
        </authorList>
    </citation>
    <scope>NUCLEOTIDE SEQUENCE</scope>
    <source>
        <strain evidence="2">IEGM 1279</strain>
    </source>
</reference>
<dbReference type="RefSeq" id="WP_024497664.1">
    <property type="nucleotide sequence ID" value="NZ_JAWLKH010000003.1"/>
</dbReference>
<evidence type="ECO:0008006" key="4">
    <source>
        <dbReference type="Google" id="ProtNLM"/>
    </source>
</evidence>
<proteinExistence type="predicted"/>
<protein>
    <recommendedName>
        <fullName evidence="4">Mce-associated membrane protein</fullName>
    </recommendedName>
</protein>
<evidence type="ECO:0000256" key="1">
    <source>
        <dbReference type="SAM" id="SignalP"/>
    </source>
</evidence>
<name>A0AAE4R168_9ACTN</name>
<evidence type="ECO:0000313" key="3">
    <source>
        <dbReference type="Proteomes" id="UP001185922"/>
    </source>
</evidence>
<feature type="chain" id="PRO_5042257547" description="Mce-associated membrane protein" evidence="1">
    <location>
        <begin position="39"/>
        <end position="169"/>
    </location>
</feature>
<accession>A0AAE4R168</accession>
<comment type="caution">
    <text evidence="2">The sequence shown here is derived from an EMBL/GenBank/DDBJ whole genome shotgun (WGS) entry which is preliminary data.</text>
</comment>
<keyword evidence="1" id="KW-0732">Signal</keyword>
<evidence type="ECO:0000313" key="2">
    <source>
        <dbReference type="EMBL" id="MDV6311334.1"/>
    </source>
</evidence>
<dbReference type="AlphaFoldDB" id="A0AAE4R168"/>
<gene>
    <name evidence="2" type="ORF">R3Q15_05390</name>
</gene>
<feature type="signal peptide" evidence="1">
    <location>
        <begin position="1"/>
        <end position="38"/>
    </location>
</feature>
<dbReference type="Proteomes" id="UP001185922">
    <property type="component" value="Unassembled WGS sequence"/>
</dbReference>
<organism evidence="2 3">
    <name type="scientific">Gordonia amicalis</name>
    <dbReference type="NCBI Taxonomy" id="89053"/>
    <lineage>
        <taxon>Bacteria</taxon>
        <taxon>Bacillati</taxon>
        <taxon>Actinomycetota</taxon>
        <taxon>Actinomycetes</taxon>
        <taxon>Mycobacteriales</taxon>
        <taxon>Gordoniaceae</taxon>
        <taxon>Gordonia</taxon>
    </lineage>
</organism>
<dbReference type="EMBL" id="JAWLKH010000003">
    <property type="protein sequence ID" value="MDV6311334.1"/>
    <property type="molecule type" value="Genomic_DNA"/>
</dbReference>